<evidence type="ECO:0000259" key="3">
    <source>
        <dbReference type="PROSITE" id="PS50089"/>
    </source>
</evidence>
<dbReference type="OrthoDB" id="2395414at2759"/>
<proteinExistence type="predicted"/>
<dbReference type="CDD" id="cd16448">
    <property type="entry name" value="RING-H2"/>
    <property type="match status" value="1"/>
</dbReference>
<dbReference type="Proteomes" id="UP000266861">
    <property type="component" value="Unassembled WGS sequence"/>
</dbReference>
<keyword evidence="2" id="KW-0175">Coiled coil</keyword>
<dbReference type="SUPFAM" id="SSF57850">
    <property type="entry name" value="RING/U-box"/>
    <property type="match status" value="1"/>
</dbReference>
<keyword evidence="1" id="KW-0863">Zinc-finger</keyword>
<evidence type="ECO:0000256" key="2">
    <source>
        <dbReference type="SAM" id="Coils"/>
    </source>
</evidence>
<evidence type="ECO:0000313" key="4">
    <source>
        <dbReference type="EMBL" id="RHZ81178.1"/>
    </source>
</evidence>
<keyword evidence="1" id="KW-0479">Metal-binding</keyword>
<keyword evidence="1" id="KW-0862">Zinc</keyword>
<reference evidence="4 5" key="1">
    <citation type="submission" date="2018-08" db="EMBL/GenBank/DDBJ databases">
        <title>Genome and evolution of the arbuscular mycorrhizal fungus Diversispora epigaea (formerly Glomus versiforme) and its bacterial endosymbionts.</title>
        <authorList>
            <person name="Sun X."/>
            <person name="Fei Z."/>
            <person name="Harrison M."/>
        </authorList>
    </citation>
    <scope>NUCLEOTIDE SEQUENCE [LARGE SCALE GENOMIC DNA]</scope>
    <source>
        <strain evidence="4 5">IT104</strain>
    </source>
</reference>
<gene>
    <name evidence="4" type="ORF">Glove_123g69</name>
</gene>
<comment type="caution">
    <text evidence="4">The sequence shown here is derived from an EMBL/GenBank/DDBJ whole genome shotgun (WGS) entry which is preliminary data.</text>
</comment>
<dbReference type="InterPro" id="IPR013083">
    <property type="entry name" value="Znf_RING/FYVE/PHD"/>
</dbReference>
<evidence type="ECO:0000256" key="1">
    <source>
        <dbReference type="PROSITE-ProRule" id="PRU00175"/>
    </source>
</evidence>
<name>A0A397J396_9GLOM</name>
<dbReference type="InterPro" id="IPR001841">
    <property type="entry name" value="Znf_RING"/>
</dbReference>
<feature type="coiled-coil region" evidence="2">
    <location>
        <begin position="31"/>
        <end position="65"/>
    </location>
</feature>
<dbReference type="GO" id="GO:0008270">
    <property type="term" value="F:zinc ion binding"/>
    <property type="evidence" value="ECO:0007669"/>
    <property type="project" value="UniProtKB-KW"/>
</dbReference>
<keyword evidence="5" id="KW-1185">Reference proteome</keyword>
<dbReference type="EMBL" id="PQFF01000115">
    <property type="protein sequence ID" value="RHZ81178.1"/>
    <property type="molecule type" value="Genomic_DNA"/>
</dbReference>
<dbReference type="AlphaFoldDB" id="A0A397J396"/>
<feature type="domain" description="RING-type" evidence="3">
    <location>
        <begin position="284"/>
        <end position="325"/>
    </location>
</feature>
<protein>
    <recommendedName>
        <fullName evidence="3">RING-type domain-containing protein</fullName>
    </recommendedName>
</protein>
<evidence type="ECO:0000313" key="5">
    <source>
        <dbReference type="Proteomes" id="UP000266861"/>
    </source>
</evidence>
<accession>A0A397J396</accession>
<sequence length="518" mass="60364">MTSTKVGSKSHNSENRLQTCSAIKKSHYPDTKRIYEKLDKLEERFRLLEEEIDDLTDKALEIKWEIESGLCPLIPGYDVKNKEQWENFIFRIKNNLYMRKQIAYNPEFREFKKQLAETAIIEAKKESKSAYASTIFIFSVSSRDKERKVKNEFKYLKDSIIDLEYRMRMFHKKLENIVEQCQYIYSDNYDYNTDTSDSNCSDILPNVVSVKKIHESKDLGSIHSKPKKKRNKNKVLSLTHKNHIFPCAVSDIIPIRVGVIFERYVNSFPEKVASDINIPELDPCSLCNQELFLFEIKNPITILVCGHIYHRDCIENSIKKRSICPKPDCKKEVKSTIDSMPGSQNINDLMDISPTLFKDTKIHESTSQKRTNDYILFPDKPFNKKAKKQVKKEDSPILKKLINELTTSASEDASCYYSFGDALSKCLYYYKSLKHGELASQALVNEEVREQIGEKISNDTFRKRTEKARKIYALFNSIFNDKGKKMIKQVKTFSASSISKLSWEDIEYVITKIIRFNQ</sequence>
<organism evidence="4 5">
    <name type="scientific">Diversispora epigaea</name>
    <dbReference type="NCBI Taxonomy" id="1348612"/>
    <lineage>
        <taxon>Eukaryota</taxon>
        <taxon>Fungi</taxon>
        <taxon>Fungi incertae sedis</taxon>
        <taxon>Mucoromycota</taxon>
        <taxon>Glomeromycotina</taxon>
        <taxon>Glomeromycetes</taxon>
        <taxon>Diversisporales</taxon>
        <taxon>Diversisporaceae</taxon>
        <taxon>Diversispora</taxon>
    </lineage>
</organism>
<dbReference type="PROSITE" id="PS50089">
    <property type="entry name" value="ZF_RING_2"/>
    <property type="match status" value="1"/>
</dbReference>
<dbReference type="Gene3D" id="3.30.40.10">
    <property type="entry name" value="Zinc/RING finger domain, C3HC4 (zinc finger)"/>
    <property type="match status" value="1"/>
</dbReference>